<gene>
    <name evidence="1" type="ORF">PSALAMII_LOCUS336</name>
</gene>
<dbReference type="Proteomes" id="UP001152592">
    <property type="component" value="Unassembled WGS sequence"/>
</dbReference>
<comment type="caution">
    <text evidence="1">The sequence shown here is derived from an EMBL/GenBank/DDBJ whole genome shotgun (WGS) entry which is preliminary data.</text>
</comment>
<dbReference type="EMBL" id="CAJVPD010000013">
    <property type="protein sequence ID" value="CAG8233942.1"/>
    <property type="molecule type" value="Genomic_DNA"/>
</dbReference>
<accession>A0A9W4I7V1</accession>
<organism evidence="1 2">
    <name type="scientific">Penicillium salamii</name>
    <dbReference type="NCBI Taxonomy" id="1612424"/>
    <lineage>
        <taxon>Eukaryota</taxon>
        <taxon>Fungi</taxon>
        <taxon>Dikarya</taxon>
        <taxon>Ascomycota</taxon>
        <taxon>Pezizomycotina</taxon>
        <taxon>Eurotiomycetes</taxon>
        <taxon>Eurotiomycetidae</taxon>
        <taxon>Eurotiales</taxon>
        <taxon>Aspergillaceae</taxon>
        <taxon>Penicillium</taxon>
    </lineage>
</organism>
<evidence type="ECO:0000313" key="2">
    <source>
        <dbReference type="Proteomes" id="UP001152592"/>
    </source>
</evidence>
<sequence length="97" mass="10820">MHQAIIDIDESVCRDLREIGHGAIVHIGGCMEELLKEVKTSQNDRARLKEEILAIKNFQLISSLPIADGARFESSKNQESAQCSEETQVEVLSQIRA</sequence>
<proteinExistence type="predicted"/>
<protein>
    <submittedName>
        <fullName evidence="1">Uncharacterized protein</fullName>
    </submittedName>
</protein>
<reference evidence="1" key="1">
    <citation type="submission" date="2021-07" db="EMBL/GenBank/DDBJ databases">
        <authorList>
            <person name="Branca A.L. A."/>
        </authorList>
    </citation>
    <scope>NUCLEOTIDE SEQUENCE</scope>
</reference>
<name>A0A9W4I7V1_9EURO</name>
<dbReference type="AlphaFoldDB" id="A0A9W4I7V1"/>
<dbReference type="OrthoDB" id="3308at2759"/>
<evidence type="ECO:0000313" key="1">
    <source>
        <dbReference type="EMBL" id="CAG8233942.1"/>
    </source>
</evidence>